<accession>A0A382Y6Y2</accession>
<name>A0A382Y6Y2_9ZZZZ</name>
<protein>
    <submittedName>
        <fullName evidence="1">Uncharacterized protein</fullName>
    </submittedName>
</protein>
<gene>
    <name evidence="1" type="ORF">METZ01_LOCUS431744</name>
</gene>
<sequence length="32" mass="3739">VSAEMISTGQDSYMTDPLIEIYDEPIFARFWI</sequence>
<evidence type="ECO:0000313" key="1">
    <source>
        <dbReference type="EMBL" id="SVD78890.1"/>
    </source>
</evidence>
<reference evidence="1" key="1">
    <citation type="submission" date="2018-05" db="EMBL/GenBank/DDBJ databases">
        <authorList>
            <person name="Lanie J.A."/>
            <person name="Ng W.-L."/>
            <person name="Kazmierczak K.M."/>
            <person name="Andrzejewski T.M."/>
            <person name="Davidsen T.M."/>
            <person name="Wayne K.J."/>
            <person name="Tettelin H."/>
            <person name="Glass J.I."/>
            <person name="Rusch D."/>
            <person name="Podicherti R."/>
            <person name="Tsui H.-C.T."/>
            <person name="Winkler M.E."/>
        </authorList>
    </citation>
    <scope>NUCLEOTIDE SEQUENCE</scope>
</reference>
<proteinExistence type="predicted"/>
<feature type="non-terminal residue" evidence="1">
    <location>
        <position position="1"/>
    </location>
</feature>
<dbReference type="EMBL" id="UINC01173348">
    <property type="protein sequence ID" value="SVD78890.1"/>
    <property type="molecule type" value="Genomic_DNA"/>
</dbReference>
<dbReference type="AlphaFoldDB" id="A0A382Y6Y2"/>
<organism evidence="1">
    <name type="scientific">marine metagenome</name>
    <dbReference type="NCBI Taxonomy" id="408172"/>
    <lineage>
        <taxon>unclassified sequences</taxon>
        <taxon>metagenomes</taxon>
        <taxon>ecological metagenomes</taxon>
    </lineage>
</organism>